<protein>
    <submittedName>
        <fullName evidence="1">Cytochrome P450</fullName>
    </submittedName>
</protein>
<sequence>MIQAVIALLLALLASAYTFRKFAHLDCVLGPLISPISWWWHIYLRNSPHDGRRLSELHARYGRIVRLGSNRISVSDPAIIAQLYQFQIDRIRGSQSQDVDVWAHGERDDQTPTSQWARFLAYEGINDSSTKELLDALKRHQSIELVACLKIFAATLIDKCICNPASNAAQTQTQAINARSLSDKPSIVEYLLFQSPVSSLKRYRGRQLTQCSMMPVHALTTPAGLHKPNLDSPNILNDNTLASDELTTETESLITAFASVFLYLLQYPEKLTTLQHEIDSAYNTGSLSSTPRWRELSRLPYLCAVMKESMRLTCTANSEKEFLASAVSGNLRSEFIFPSGTIITCNAYVAHFNHTIYGDDAHAFRPERWLIASVPQRKLMDRAILLFHPCLHTNPKLRAAWLELKKVVVQILLNFNIQPFLVDHHAGQTSNLSPGSTIVTTTPRMPEV</sequence>
<gene>
    <name evidence="1" type="ORF">BO66DRAFT_70132</name>
</gene>
<evidence type="ECO:0000313" key="1">
    <source>
        <dbReference type="EMBL" id="RAH74938.1"/>
    </source>
</evidence>
<proteinExistence type="predicted"/>
<dbReference type="Proteomes" id="UP000249661">
    <property type="component" value="Unassembled WGS sequence"/>
</dbReference>
<reference evidence="1" key="1">
    <citation type="submission" date="2018-02" db="EMBL/GenBank/DDBJ databases">
        <title>The genomes of Aspergillus section Nigri reveals drivers in fungal speciation.</title>
        <authorList>
            <consortium name="DOE Joint Genome Institute"/>
            <person name="Vesth T.C."/>
            <person name="Nybo J."/>
            <person name="Theobald S."/>
            <person name="Brandl J."/>
            <person name="Frisvad J.C."/>
            <person name="Nielsen K.F."/>
            <person name="Lyhne E.K."/>
            <person name="Kogle M.E."/>
            <person name="Kuo A."/>
            <person name="Riley R."/>
            <person name="Clum A."/>
            <person name="Nolan M."/>
            <person name="Lipzen A."/>
            <person name="Salamov A."/>
            <person name="Henrissat B."/>
            <person name="Wiebenga A."/>
            <person name="De vries R.P."/>
            <person name="Grigoriev I.V."/>
            <person name="Mortensen U.H."/>
            <person name="Andersen M.R."/>
            <person name="Baker S.E."/>
        </authorList>
    </citation>
    <scope>NUCLEOTIDE SEQUENCE</scope>
    <source>
        <strain evidence="1">CBS 121060</strain>
    </source>
</reference>
<accession>A0ACD1HNK9</accession>
<organism evidence="1 2">
    <name type="scientific">Aspergillus aculeatinus CBS 121060</name>
    <dbReference type="NCBI Taxonomy" id="1448322"/>
    <lineage>
        <taxon>Eukaryota</taxon>
        <taxon>Fungi</taxon>
        <taxon>Dikarya</taxon>
        <taxon>Ascomycota</taxon>
        <taxon>Pezizomycotina</taxon>
        <taxon>Eurotiomycetes</taxon>
        <taxon>Eurotiomycetidae</taxon>
        <taxon>Eurotiales</taxon>
        <taxon>Aspergillaceae</taxon>
        <taxon>Aspergillus</taxon>
        <taxon>Aspergillus subgen. Circumdati</taxon>
    </lineage>
</organism>
<keyword evidence="2" id="KW-1185">Reference proteome</keyword>
<dbReference type="EMBL" id="KZ824934">
    <property type="protein sequence ID" value="RAH74938.1"/>
    <property type="molecule type" value="Genomic_DNA"/>
</dbReference>
<name>A0ACD1HNK9_9EURO</name>
<evidence type="ECO:0000313" key="2">
    <source>
        <dbReference type="Proteomes" id="UP000249661"/>
    </source>
</evidence>